<keyword evidence="3" id="KW-1185">Reference proteome</keyword>
<accession>A0A0A8VFJ3</accession>
<proteinExistence type="predicted"/>
<sequence length="56" mass="6164">MAKSIIDLIGREEANRLMAAAVAKAAQENRDLGLPEPVKVNGVWVKKYPDGEIKKM</sequence>
<dbReference type="EMBL" id="LN681231">
    <property type="protein sequence ID" value="CEK28340.1"/>
    <property type="molecule type" value="Genomic_DNA"/>
</dbReference>
<dbReference type="OrthoDB" id="6026406at2"/>
<dbReference type="RefSeq" id="WP_154294743.1">
    <property type="nucleotide sequence ID" value="NZ_CCYO01000004.1"/>
</dbReference>
<evidence type="ECO:0000313" key="3">
    <source>
        <dbReference type="Proteomes" id="UP000255169"/>
    </source>
</evidence>
<reference evidence="2 3" key="2">
    <citation type="submission" date="2018-06" db="EMBL/GenBank/DDBJ databases">
        <authorList>
            <consortium name="Pathogen Informatics"/>
            <person name="Doyle S."/>
        </authorList>
    </citation>
    <scope>NUCLEOTIDE SEQUENCE [LARGE SCALE GENOMIC DNA]</scope>
    <source>
        <strain evidence="2 3">NCTC10476</strain>
    </source>
</reference>
<dbReference type="AlphaFoldDB" id="A0A0A8VFJ3"/>
<dbReference type="Proteomes" id="UP000255169">
    <property type="component" value="Unassembled WGS sequence"/>
</dbReference>
<name>A0A0A8VFJ3_YERRU</name>
<protein>
    <submittedName>
        <fullName evidence="1">Uncharacterized protein</fullName>
    </submittedName>
</protein>
<evidence type="ECO:0000313" key="2">
    <source>
        <dbReference type="EMBL" id="SUQ01737.1"/>
    </source>
</evidence>
<evidence type="ECO:0000313" key="1">
    <source>
        <dbReference type="EMBL" id="CEK28340.1"/>
    </source>
</evidence>
<organism evidence="1">
    <name type="scientific">Yersinia ruckeri</name>
    <dbReference type="NCBI Taxonomy" id="29486"/>
    <lineage>
        <taxon>Bacteria</taxon>
        <taxon>Pseudomonadati</taxon>
        <taxon>Pseudomonadota</taxon>
        <taxon>Gammaproteobacteria</taxon>
        <taxon>Enterobacterales</taxon>
        <taxon>Yersiniaceae</taxon>
        <taxon>Yersinia</taxon>
    </lineage>
</organism>
<gene>
    <name evidence="1" type="ORF">CSF007_13040</name>
    <name evidence="2" type="ORF">NCTC10476_03112</name>
</gene>
<dbReference type="GeneID" id="66880237"/>
<dbReference type="EMBL" id="UHJG01000001">
    <property type="protein sequence ID" value="SUQ01737.1"/>
    <property type="molecule type" value="Genomic_DNA"/>
</dbReference>
<reference evidence="1" key="1">
    <citation type="journal article" date="2015" name="Genome Announc.">
        <title>Complete Genome Sequence of Yersinia ruckeri Strain CSF007-82, Etiologic Agent of Red Mouth Disease in Salmonid Fish.</title>
        <authorList>
            <person name="Nelson M.C."/>
            <person name="LaPatra S.E."/>
            <person name="Welch T.J."/>
            <person name="Graf J."/>
        </authorList>
    </citation>
    <scope>NUCLEOTIDE SEQUENCE</scope>
    <source>
        <strain evidence="1">CSF007-82</strain>
    </source>
</reference>